<evidence type="ECO:0000256" key="1">
    <source>
        <dbReference type="ARBA" id="ARBA00008455"/>
    </source>
</evidence>
<dbReference type="InterPro" id="IPR025661">
    <property type="entry name" value="Pept_asp_AS"/>
</dbReference>
<keyword evidence="4" id="KW-0788">Thiol protease</keyword>
<feature type="signal peptide" evidence="6">
    <location>
        <begin position="1"/>
        <end position="21"/>
    </location>
</feature>
<keyword evidence="3" id="KW-0378">Hydrolase</keyword>
<dbReference type="GO" id="GO:0006508">
    <property type="term" value="P:proteolysis"/>
    <property type="evidence" value="ECO:0007669"/>
    <property type="project" value="UniProtKB-KW"/>
</dbReference>
<gene>
    <name evidence="10" type="primary">LOC105033434</name>
</gene>
<keyword evidence="6" id="KW-0732">Signal</keyword>
<keyword evidence="9" id="KW-1185">Reference proteome</keyword>
<dbReference type="InterPro" id="IPR000169">
    <property type="entry name" value="Pept_cys_AS"/>
</dbReference>
<dbReference type="InParanoid" id="A0A6I9QBZ8"/>
<dbReference type="CDD" id="cd02248">
    <property type="entry name" value="Peptidase_C1A"/>
    <property type="match status" value="1"/>
</dbReference>
<evidence type="ECO:0000256" key="4">
    <source>
        <dbReference type="ARBA" id="ARBA00022807"/>
    </source>
</evidence>
<keyword evidence="2" id="KW-0645">Protease</keyword>
<dbReference type="PROSITE" id="PS00139">
    <property type="entry name" value="THIOL_PROTEASE_CYS"/>
    <property type="match status" value="1"/>
</dbReference>
<dbReference type="InterPro" id="IPR000668">
    <property type="entry name" value="Peptidase_C1A_C"/>
</dbReference>
<dbReference type="SMART" id="SM00645">
    <property type="entry name" value="Pept_C1"/>
    <property type="match status" value="1"/>
</dbReference>
<organism evidence="9 10">
    <name type="scientific">Elaeis guineensis var. tenera</name>
    <name type="common">Oil palm</name>
    <dbReference type="NCBI Taxonomy" id="51953"/>
    <lineage>
        <taxon>Eukaryota</taxon>
        <taxon>Viridiplantae</taxon>
        <taxon>Streptophyta</taxon>
        <taxon>Embryophyta</taxon>
        <taxon>Tracheophyta</taxon>
        <taxon>Spermatophyta</taxon>
        <taxon>Magnoliopsida</taxon>
        <taxon>Liliopsida</taxon>
        <taxon>Arecaceae</taxon>
        <taxon>Arecoideae</taxon>
        <taxon>Cocoseae</taxon>
        <taxon>Elaeidinae</taxon>
        <taxon>Elaeis</taxon>
    </lineage>
</organism>
<dbReference type="Proteomes" id="UP000504607">
    <property type="component" value="Unplaced"/>
</dbReference>
<evidence type="ECO:0000256" key="2">
    <source>
        <dbReference type="ARBA" id="ARBA00022670"/>
    </source>
</evidence>
<name>A0A6I9QBZ8_ELAGV</name>
<protein>
    <submittedName>
        <fullName evidence="10">Ervatamin-B</fullName>
    </submittedName>
</protein>
<dbReference type="PANTHER" id="PTHR12411">
    <property type="entry name" value="CYSTEINE PROTEASE FAMILY C1-RELATED"/>
    <property type="match status" value="1"/>
</dbReference>
<dbReference type="InterPro" id="IPR013201">
    <property type="entry name" value="Prot_inhib_I29"/>
</dbReference>
<dbReference type="GO" id="GO:0008234">
    <property type="term" value="F:cysteine-type peptidase activity"/>
    <property type="evidence" value="ECO:0007669"/>
    <property type="project" value="UniProtKB-KW"/>
</dbReference>
<evidence type="ECO:0000256" key="5">
    <source>
        <dbReference type="ARBA" id="ARBA00023157"/>
    </source>
</evidence>
<comment type="similarity">
    <text evidence="1">Belongs to the peptidase C1 family.</text>
</comment>
<reference evidence="10" key="1">
    <citation type="submission" date="2025-08" db="UniProtKB">
        <authorList>
            <consortium name="RefSeq"/>
        </authorList>
    </citation>
    <scope>IDENTIFICATION</scope>
</reference>
<dbReference type="PROSITE" id="PS00640">
    <property type="entry name" value="THIOL_PROTEASE_ASN"/>
    <property type="match status" value="1"/>
</dbReference>
<dbReference type="SUPFAM" id="SSF54001">
    <property type="entry name" value="Cysteine proteinases"/>
    <property type="match status" value="1"/>
</dbReference>
<dbReference type="GeneID" id="105033434"/>
<dbReference type="InterPro" id="IPR038765">
    <property type="entry name" value="Papain-like_cys_pep_sf"/>
</dbReference>
<feature type="chain" id="PRO_5026777205" evidence="6">
    <location>
        <begin position="22"/>
        <end position="362"/>
    </location>
</feature>
<dbReference type="PROSITE" id="PS00639">
    <property type="entry name" value="THIOL_PROTEASE_HIS"/>
    <property type="match status" value="1"/>
</dbReference>
<evidence type="ECO:0000259" key="7">
    <source>
        <dbReference type="SMART" id="SM00645"/>
    </source>
</evidence>
<dbReference type="FunFam" id="3.90.70.10:FF:000068">
    <property type="entry name" value="Cysteine protease 1"/>
    <property type="match status" value="1"/>
</dbReference>
<dbReference type="RefSeq" id="XP_010906543.1">
    <property type="nucleotide sequence ID" value="XM_010908241.2"/>
</dbReference>
<evidence type="ECO:0000313" key="9">
    <source>
        <dbReference type="Proteomes" id="UP000504607"/>
    </source>
</evidence>
<proteinExistence type="inferred from homology"/>
<dbReference type="InterPro" id="IPR025660">
    <property type="entry name" value="Pept_his_AS"/>
</dbReference>
<evidence type="ECO:0000256" key="3">
    <source>
        <dbReference type="ARBA" id="ARBA00022801"/>
    </source>
</evidence>
<keyword evidence="5" id="KW-1015">Disulfide bond</keyword>
<dbReference type="PRINTS" id="PR00705">
    <property type="entry name" value="PAPAIN"/>
</dbReference>
<sequence length="362" mass="40055">MGSKATVVALLLLCLAAAASATPDMSIISYDEAHGMRGLERSEEEMQILFEGWLVKYGRSYNTEKEWRFEIFKNNVRFIDAHNAAADAGHHSFRLGLNHFADMTDEEYRAIYLGTRPAGHDWMARVESDRYRYNASERLPNSVDWRTKGAVVAVKNQGKCGSCWAFSAVAAVEGINKIVTGKLISLSEQELVDCDNVDNHGCNGGVRNNAFRFIIKNGGIDTEKDYPYTARDGKCDQRKKNTKVVSIDGYEVVPVNNEKALQKAVANQPVSVSIDAGSREFQLYRSGIFTGGCGTHLNHGVVVVGYGTKNGTDYWIVRNSWGGGWGESGYIRMERNVRTSTGKCGIAIRPSYPTKKGRKINA</sequence>
<dbReference type="InterPro" id="IPR039417">
    <property type="entry name" value="Peptidase_C1A_papain-like"/>
</dbReference>
<dbReference type="OrthoDB" id="10253408at2759"/>
<dbReference type="InterPro" id="IPR013128">
    <property type="entry name" value="Peptidase_C1A"/>
</dbReference>
<dbReference type="KEGG" id="egu:105033434"/>
<dbReference type="AlphaFoldDB" id="A0A6I9QBZ8"/>
<evidence type="ECO:0000259" key="8">
    <source>
        <dbReference type="SMART" id="SM00848"/>
    </source>
</evidence>
<dbReference type="Pfam" id="PF00112">
    <property type="entry name" value="Peptidase_C1"/>
    <property type="match status" value="1"/>
</dbReference>
<feature type="domain" description="Cathepsin propeptide inhibitor" evidence="8">
    <location>
        <begin position="50"/>
        <end position="108"/>
    </location>
</feature>
<dbReference type="Gene3D" id="3.90.70.10">
    <property type="entry name" value="Cysteine proteinases"/>
    <property type="match status" value="1"/>
</dbReference>
<evidence type="ECO:0000256" key="6">
    <source>
        <dbReference type="SAM" id="SignalP"/>
    </source>
</evidence>
<accession>A0A6I9QBZ8</accession>
<feature type="domain" description="Peptidase C1A papain C-terminal" evidence="7">
    <location>
        <begin position="139"/>
        <end position="354"/>
    </location>
</feature>
<evidence type="ECO:0000313" key="10">
    <source>
        <dbReference type="RefSeq" id="XP_010906543.1"/>
    </source>
</evidence>
<dbReference type="Pfam" id="PF08246">
    <property type="entry name" value="Inhibitor_I29"/>
    <property type="match status" value="1"/>
</dbReference>
<dbReference type="SMART" id="SM00848">
    <property type="entry name" value="Inhibitor_I29"/>
    <property type="match status" value="1"/>
</dbReference>